<dbReference type="SUPFAM" id="SSF50630">
    <property type="entry name" value="Acid proteases"/>
    <property type="match status" value="1"/>
</dbReference>
<dbReference type="AlphaFoldDB" id="A0A1R3HEC0"/>
<dbReference type="Gene3D" id="2.40.70.10">
    <property type="entry name" value="Acid Proteases"/>
    <property type="match status" value="1"/>
</dbReference>
<protein>
    <submittedName>
        <fullName evidence="2">Aspartic peptidase, DDI1-type</fullName>
    </submittedName>
</protein>
<dbReference type="PANTHER" id="PTHR12917">
    <property type="entry name" value="ASPARTYL PROTEASE DDI-RELATED"/>
    <property type="match status" value="1"/>
</dbReference>
<sequence length="221" mass="24591">MSNESSNDADERMNAQRLEELEAALKRKVEKHNDYNESSSKRKSLLSSNGGNSSFNGGRPAKTASRQQISDVHKAEEETEGELARVGSLRFLNALYSQLNQLMKGPSRGLLYVDMVLNGKATKVIVDTSASDTFITPEEAKRCGLTVDNDCGQMKAVNSPASTICGSAKRVMTKLGHWEGDVDLTVSPMDDFDVILGLDFMKVLKRRKEQKCYFCYFLELF</sequence>
<evidence type="ECO:0000313" key="2">
    <source>
        <dbReference type="EMBL" id="OMO68706.1"/>
    </source>
</evidence>
<dbReference type="PANTHER" id="PTHR12917:SF18">
    <property type="entry name" value="DNA DAMAGE-INDUCIBLE PROTEIN 1-LIKE"/>
    <property type="match status" value="1"/>
</dbReference>
<feature type="compositionally biased region" description="Low complexity" evidence="1">
    <location>
        <begin position="45"/>
        <end position="58"/>
    </location>
</feature>
<reference evidence="2 3" key="1">
    <citation type="submission" date="2013-09" db="EMBL/GenBank/DDBJ databases">
        <title>Corchorus capsularis genome sequencing.</title>
        <authorList>
            <person name="Alam M."/>
            <person name="Haque M.S."/>
            <person name="Islam M.S."/>
            <person name="Emdad E.M."/>
            <person name="Islam M.M."/>
            <person name="Ahmed B."/>
            <person name="Halim A."/>
            <person name="Hossen Q.M.M."/>
            <person name="Hossain M.Z."/>
            <person name="Ahmed R."/>
            <person name="Khan M.M."/>
            <person name="Islam R."/>
            <person name="Rashid M.M."/>
            <person name="Khan S.A."/>
            <person name="Rahman M.S."/>
            <person name="Alam M."/>
        </authorList>
    </citation>
    <scope>NUCLEOTIDE SEQUENCE [LARGE SCALE GENOMIC DNA]</scope>
    <source>
        <strain evidence="3">cv. CVL-1</strain>
        <tissue evidence="2">Whole seedling</tissue>
    </source>
</reference>
<feature type="region of interest" description="Disordered" evidence="1">
    <location>
        <begin position="1"/>
        <end position="80"/>
    </location>
</feature>
<dbReference type="InterPro" id="IPR034122">
    <property type="entry name" value="Retropepsin-like_bacterial"/>
</dbReference>
<name>A0A1R3HEC0_COCAP</name>
<comment type="caution">
    <text evidence="2">The sequence shown here is derived from an EMBL/GenBank/DDBJ whole genome shotgun (WGS) entry which is preliminary data.</text>
</comment>
<dbReference type="EMBL" id="AWWV01012170">
    <property type="protein sequence ID" value="OMO68706.1"/>
    <property type="molecule type" value="Genomic_DNA"/>
</dbReference>
<dbReference type="CDD" id="cd05483">
    <property type="entry name" value="retropepsin_like_bacteria"/>
    <property type="match status" value="1"/>
</dbReference>
<proteinExistence type="predicted"/>
<dbReference type="STRING" id="210143.A0A1R3HEC0"/>
<evidence type="ECO:0000313" key="3">
    <source>
        <dbReference type="Proteomes" id="UP000188268"/>
    </source>
</evidence>
<keyword evidence="3" id="KW-1185">Reference proteome</keyword>
<organism evidence="2 3">
    <name type="scientific">Corchorus capsularis</name>
    <name type="common">Jute</name>
    <dbReference type="NCBI Taxonomy" id="210143"/>
    <lineage>
        <taxon>Eukaryota</taxon>
        <taxon>Viridiplantae</taxon>
        <taxon>Streptophyta</taxon>
        <taxon>Embryophyta</taxon>
        <taxon>Tracheophyta</taxon>
        <taxon>Spermatophyta</taxon>
        <taxon>Magnoliopsida</taxon>
        <taxon>eudicotyledons</taxon>
        <taxon>Gunneridae</taxon>
        <taxon>Pentapetalae</taxon>
        <taxon>rosids</taxon>
        <taxon>malvids</taxon>
        <taxon>Malvales</taxon>
        <taxon>Malvaceae</taxon>
        <taxon>Grewioideae</taxon>
        <taxon>Apeibeae</taxon>
        <taxon>Corchorus</taxon>
    </lineage>
</organism>
<dbReference type="Gramene" id="OMO68706">
    <property type="protein sequence ID" value="OMO68706"/>
    <property type="gene ID" value="CCACVL1_19867"/>
</dbReference>
<dbReference type="InterPro" id="IPR021109">
    <property type="entry name" value="Peptidase_aspartic_dom_sf"/>
</dbReference>
<dbReference type="Proteomes" id="UP000188268">
    <property type="component" value="Unassembled WGS sequence"/>
</dbReference>
<dbReference type="Pfam" id="PF13975">
    <property type="entry name" value="gag-asp_proteas"/>
    <property type="match status" value="1"/>
</dbReference>
<feature type="compositionally biased region" description="Basic and acidic residues" evidence="1">
    <location>
        <begin position="9"/>
        <end position="35"/>
    </location>
</feature>
<evidence type="ECO:0000256" key="1">
    <source>
        <dbReference type="SAM" id="MobiDB-lite"/>
    </source>
</evidence>
<dbReference type="OrthoDB" id="1001751at2759"/>
<gene>
    <name evidence="2" type="ORF">CCACVL1_19867</name>
</gene>
<accession>A0A1R3HEC0</accession>